<dbReference type="Gene3D" id="3.60.140.10">
    <property type="entry name" value="CNF1/YfiH-like putative cysteine hydrolases"/>
    <property type="match status" value="1"/>
</dbReference>
<dbReference type="InterPro" id="IPR003730">
    <property type="entry name" value="Cu_polyphenol_OxRdtase"/>
</dbReference>
<evidence type="ECO:0000256" key="4">
    <source>
        <dbReference type="ARBA" id="ARBA00022679"/>
    </source>
</evidence>
<sequence>MYSFRTSLGPVDLAFTDRYGGVSAAPFDELNLAVSGPDSLEAKAENHRRLLSDFAPGVPYADLYQVHGRDVALARPGERPHADGIVTTDRDVVLLVRMADCVPVLLADPDAGVIGAVHAGRRGMAAGVVPATLARMRELGAGSLTAWLGPSVCGKCYEVPSALQEEVAAIEPASRATTSWGTPSLDVAAGVRAQLDREGVSTLDAGRCTRESPDLYSYRRDGAGMSLGAVIRLRGAA</sequence>
<dbReference type="SUPFAM" id="SSF64438">
    <property type="entry name" value="CNF1/YfiH-like putative cysteine hydrolases"/>
    <property type="match status" value="1"/>
</dbReference>
<dbReference type="Proteomes" id="UP001556631">
    <property type="component" value="Unassembled WGS sequence"/>
</dbReference>
<proteinExistence type="inferred from homology"/>
<evidence type="ECO:0000256" key="5">
    <source>
        <dbReference type="ARBA" id="ARBA00022723"/>
    </source>
</evidence>
<evidence type="ECO:0000256" key="8">
    <source>
        <dbReference type="ARBA" id="ARBA00023008"/>
    </source>
</evidence>
<dbReference type="CDD" id="cd16833">
    <property type="entry name" value="YfiH"/>
    <property type="match status" value="1"/>
</dbReference>
<dbReference type="PANTHER" id="PTHR30616">
    <property type="entry name" value="UNCHARACTERIZED PROTEIN YFIH"/>
    <property type="match status" value="1"/>
</dbReference>
<keyword evidence="14" id="KW-1185">Reference proteome</keyword>
<name>A0ABV3SZP7_9ACTN</name>
<keyword evidence="6" id="KW-0378">Hydrolase</keyword>
<comment type="catalytic activity">
    <reaction evidence="10">
        <text>adenosine + phosphate = alpha-D-ribose 1-phosphate + adenine</text>
        <dbReference type="Rhea" id="RHEA:27642"/>
        <dbReference type="ChEBI" id="CHEBI:16335"/>
        <dbReference type="ChEBI" id="CHEBI:16708"/>
        <dbReference type="ChEBI" id="CHEBI:43474"/>
        <dbReference type="ChEBI" id="CHEBI:57720"/>
        <dbReference type="EC" id="2.4.2.1"/>
    </reaction>
    <physiologicalReaction direction="left-to-right" evidence="10">
        <dbReference type="Rhea" id="RHEA:27643"/>
    </physiologicalReaction>
</comment>
<evidence type="ECO:0000256" key="11">
    <source>
        <dbReference type="ARBA" id="ARBA00049893"/>
    </source>
</evidence>
<dbReference type="PANTHER" id="PTHR30616:SF2">
    <property type="entry name" value="PURINE NUCLEOSIDE PHOSPHORYLASE LACC1"/>
    <property type="match status" value="1"/>
</dbReference>
<dbReference type="InterPro" id="IPR038371">
    <property type="entry name" value="Cu_polyphenol_OxRdtase_sf"/>
</dbReference>
<evidence type="ECO:0000256" key="12">
    <source>
        <dbReference type="RuleBase" id="RU361274"/>
    </source>
</evidence>
<comment type="caution">
    <text evidence="13">The sequence shown here is derived from an EMBL/GenBank/DDBJ whole genome shotgun (WGS) entry which is preliminary data.</text>
</comment>
<evidence type="ECO:0000256" key="1">
    <source>
        <dbReference type="ARBA" id="ARBA00000553"/>
    </source>
</evidence>
<comment type="function">
    <text evidence="2">Purine nucleoside enzyme that catalyzes the phosphorolysis of adenosine and inosine nucleosides, yielding D-ribose 1-phosphate and the respective free bases, adenine and hypoxanthine. Also catalyzes the phosphorolysis of S-methyl-5'-thioadenosine into adenine and S-methyl-5-thio-alpha-D-ribose 1-phosphate. Also has adenosine deaminase activity.</text>
</comment>
<evidence type="ECO:0000256" key="6">
    <source>
        <dbReference type="ARBA" id="ARBA00022801"/>
    </source>
</evidence>
<keyword evidence="7" id="KW-0862">Zinc</keyword>
<dbReference type="EMBL" id="JBFPJR010000010">
    <property type="protein sequence ID" value="MEX0427488.1"/>
    <property type="molecule type" value="Genomic_DNA"/>
</dbReference>
<evidence type="ECO:0000256" key="9">
    <source>
        <dbReference type="ARBA" id="ARBA00047989"/>
    </source>
</evidence>
<evidence type="ECO:0000256" key="7">
    <source>
        <dbReference type="ARBA" id="ARBA00022833"/>
    </source>
</evidence>
<keyword evidence="8" id="KW-0186">Copper</keyword>
<comment type="catalytic activity">
    <reaction evidence="9">
        <text>adenosine + H2O + H(+) = inosine + NH4(+)</text>
        <dbReference type="Rhea" id="RHEA:24408"/>
        <dbReference type="ChEBI" id="CHEBI:15377"/>
        <dbReference type="ChEBI" id="CHEBI:15378"/>
        <dbReference type="ChEBI" id="CHEBI:16335"/>
        <dbReference type="ChEBI" id="CHEBI:17596"/>
        <dbReference type="ChEBI" id="CHEBI:28938"/>
        <dbReference type="EC" id="3.5.4.4"/>
    </reaction>
    <physiologicalReaction direction="left-to-right" evidence="9">
        <dbReference type="Rhea" id="RHEA:24409"/>
    </physiologicalReaction>
</comment>
<gene>
    <name evidence="13" type="primary">pgeF</name>
    <name evidence="13" type="ORF">AB3X52_07655</name>
</gene>
<dbReference type="Pfam" id="PF02578">
    <property type="entry name" value="Cu-oxidase_4"/>
    <property type="match status" value="1"/>
</dbReference>
<dbReference type="InterPro" id="IPR011324">
    <property type="entry name" value="Cytotoxic_necrot_fac-like_cat"/>
</dbReference>
<evidence type="ECO:0000256" key="3">
    <source>
        <dbReference type="ARBA" id="ARBA00007353"/>
    </source>
</evidence>
<evidence type="ECO:0000313" key="13">
    <source>
        <dbReference type="EMBL" id="MEX0427488.1"/>
    </source>
</evidence>
<comment type="catalytic activity">
    <reaction evidence="1">
        <text>inosine + phosphate = alpha-D-ribose 1-phosphate + hypoxanthine</text>
        <dbReference type="Rhea" id="RHEA:27646"/>
        <dbReference type="ChEBI" id="CHEBI:17368"/>
        <dbReference type="ChEBI" id="CHEBI:17596"/>
        <dbReference type="ChEBI" id="CHEBI:43474"/>
        <dbReference type="ChEBI" id="CHEBI:57720"/>
        <dbReference type="EC" id="2.4.2.1"/>
    </reaction>
    <physiologicalReaction direction="left-to-right" evidence="1">
        <dbReference type="Rhea" id="RHEA:27647"/>
    </physiologicalReaction>
</comment>
<dbReference type="RefSeq" id="WP_367992916.1">
    <property type="nucleotide sequence ID" value="NZ_JBFPJR010000010.1"/>
</dbReference>
<accession>A0ABV3SZP7</accession>
<keyword evidence="5" id="KW-0479">Metal-binding</keyword>
<reference evidence="13 14" key="1">
    <citation type="submission" date="2024-07" db="EMBL/GenBank/DDBJ databases">
        <authorList>
            <person name="Lee S."/>
            <person name="Kang M."/>
        </authorList>
    </citation>
    <scope>NUCLEOTIDE SEQUENCE [LARGE SCALE GENOMIC DNA]</scope>
    <source>
        <strain evidence="13 14">DS6</strain>
    </source>
</reference>
<organism evidence="13 14">
    <name type="scientific">Nocardioides eburneus</name>
    <dbReference type="NCBI Taxonomy" id="3231482"/>
    <lineage>
        <taxon>Bacteria</taxon>
        <taxon>Bacillati</taxon>
        <taxon>Actinomycetota</taxon>
        <taxon>Actinomycetes</taxon>
        <taxon>Propionibacteriales</taxon>
        <taxon>Nocardioidaceae</taxon>
        <taxon>Nocardioides</taxon>
    </lineage>
</organism>
<dbReference type="NCBIfam" id="TIGR00726">
    <property type="entry name" value="peptidoglycan editing factor PgeF"/>
    <property type="match status" value="1"/>
</dbReference>
<comment type="catalytic activity">
    <reaction evidence="11">
        <text>S-methyl-5'-thioadenosine + phosphate = 5-(methylsulfanyl)-alpha-D-ribose 1-phosphate + adenine</text>
        <dbReference type="Rhea" id="RHEA:11852"/>
        <dbReference type="ChEBI" id="CHEBI:16708"/>
        <dbReference type="ChEBI" id="CHEBI:17509"/>
        <dbReference type="ChEBI" id="CHEBI:43474"/>
        <dbReference type="ChEBI" id="CHEBI:58533"/>
        <dbReference type="EC" id="2.4.2.28"/>
    </reaction>
    <physiologicalReaction direction="left-to-right" evidence="11">
        <dbReference type="Rhea" id="RHEA:11853"/>
    </physiologicalReaction>
</comment>
<evidence type="ECO:0000313" key="14">
    <source>
        <dbReference type="Proteomes" id="UP001556631"/>
    </source>
</evidence>
<evidence type="ECO:0000256" key="2">
    <source>
        <dbReference type="ARBA" id="ARBA00003215"/>
    </source>
</evidence>
<comment type="similarity">
    <text evidence="3 12">Belongs to the purine nucleoside phosphorylase YfiH/LACC1 family.</text>
</comment>
<protein>
    <recommendedName>
        <fullName evidence="12">Purine nucleoside phosphorylase</fullName>
    </recommendedName>
</protein>
<evidence type="ECO:0000256" key="10">
    <source>
        <dbReference type="ARBA" id="ARBA00048968"/>
    </source>
</evidence>
<keyword evidence="4" id="KW-0808">Transferase</keyword>